<protein>
    <submittedName>
        <fullName evidence="2">Uncharacterized protein</fullName>
    </submittedName>
</protein>
<dbReference type="Proteomes" id="UP001189624">
    <property type="component" value="Chromosome 5"/>
</dbReference>
<gene>
    <name evidence="2" type="ORF">AYBTSS11_LOCUS16325</name>
</gene>
<evidence type="ECO:0000256" key="1">
    <source>
        <dbReference type="SAM" id="Phobius"/>
    </source>
</evidence>
<keyword evidence="1" id="KW-0812">Transmembrane</keyword>
<proteinExistence type="predicted"/>
<dbReference type="AlphaFoldDB" id="A0AA86VDP2"/>
<accession>A0AA86VDP2</accession>
<organism evidence="2 3">
    <name type="scientific">Sphenostylis stenocarpa</name>
    <dbReference type="NCBI Taxonomy" id="92480"/>
    <lineage>
        <taxon>Eukaryota</taxon>
        <taxon>Viridiplantae</taxon>
        <taxon>Streptophyta</taxon>
        <taxon>Embryophyta</taxon>
        <taxon>Tracheophyta</taxon>
        <taxon>Spermatophyta</taxon>
        <taxon>Magnoliopsida</taxon>
        <taxon>eudicotyledons</taxon>
        <taxon>Gunneridae</taxon>
        <taxon>Pentapetalae</taxon>
        <taxon>rosids</taxon>
        <taxon>fabids</taxon>
        <taxon>Fabales</taxon>
        <taxon>Fabaceae</taxon>
        <taxon>Papilionoideae</taxon>
        <taxon>50 kb inversion clade</taxon>
        <taxon>NPAAA clade</taxon>
        <taxon>indigoferoid/millettioid clade</taxon>
        <taxon>Phaseoleae</taxon>
        <taxon>Sphenostylis</taxon>
    </lineage>
</organism>
<name>A0AA86VDP2_9FABA</name>
<keyword evidence="3" id="KW-1185">Reference proteome</keyword>
<keyword evidence="1" id="KW-0472">Membrane</keyword>
<keyword evidence="1" id="KW-1133">Transmembrane helix</keyword>
<dbReference type="EMBL" id="OY731402">
    <property type="protein sequence ID" value="CAJ1955811.1"/>
    <property type="molecule type" value="Genomic_DNA"/>
</dbReference>
<reference evidence="2" key="1">
    <citation type="submission" date="2023-10" db="EMBL/GenBank/DDBJ databases">
        <authorList>
            <person name="Domelevo Entfellner J.-B."/>
        </authorList>
    </citation>
    <scope>NUCLEOTIDE SEQUENCE</scope>
</reference>
<evidence type="ECO:0000313" key="2">
    <source>
        <dbReference type="EMBL" id="CAJ1955811.1"/>
    </source>
</evidence>
<feature type="transmembrane region" description="Helical" evidence="1">
    <location>
        <begin position="62"/>
        <end position="83"/>
    </location>
</feature>
<dbReference type="Gramene" id="rna-AYBTSS11_LOCUS16325">
    <property type="protein sequence ID" value="CAJ1955811.1"/>
    <property type="gene ID" value="gene-AYBTSS11_LOCUS16325"/>
</dbReference>
<sequence length="144" mass="16126">MENKVDISADEQLSENSEDLKKYIWCVSGLVLKITNSISAIYRGGELETVTKNPFPFLVYPVGMLGIVVNDAIGAGAVILFLVAHNLWSKELSGFDRDNDVAETSSKSISHYLLEDNDVLRPNFEIGNTDATWDNHNKPLRWRV</sequence>
<evidence type="ECO:0000313" key="3">
    <source>
        <dbReference type="Proteomes" id="UP001189624"/>
    </source>
</evidence>